<feature type="compositionally biased region" description="Acidic residues" evidence="1">
    <location>
        <begin position="119"/>
        <end position="135"/>
    </location>
</feature>
<evidence type="ECO:0000313" key="3">
    <source>
        <dbReference type="EMBL" id="PIK60517.1"/>
    </source>
</evidence>
<feature type="compositionally biased region" description="Polar residues" evidence="1">
    <location>
        <begin position="102"/>
        <end position="118"/>
    </location>
</feature>
<dbReference type="GO" id="GO:0005737">
    <property type="term" value="C:cytoplasm"/>
    <property type="evidence" value="ECO:0007669"/>
    <property type="project" value="InterPro"/>
</dbReference>
<gene>
    <name evidence="3" type="ORF">BSL78_02544</name>
</gene>
<name>A0A2G8LJT2_STIJA</name>
<keyword evidence="4" id="KW-1185">Reference proteome</keyword>
<accession>A0A2G8LJT2</accession>
<comment type="caution">
    <text evidence="3">The sequence shown here is derived from an EMBL/GenBank/DDBJ whole genome shotgun (WGS) entry which is preliminary data.</text>
</comment>
<proteinExistence type="predicted"/>
<feature type="region of interest" description="Disordered" evidence="1">
    <location>
        <begin position="102"/>
        <end position="135"/>
    </location>
</feature>
<feature type="domain" description="Programmed cell death protein 2 C-terminal" evidence="2">
    <location>
        <begin position="265"/>
        <end position="331"/>
    </location>
</feature>
<dbReference type="Pfam" id="PF04194">
    <property type="entry name" value="PDCD2_C"/>
    <property type="match status" value="1"/>
</dbReference>
<organism evidence="3 4">
    <name type="scientific">Stichopus japonicus</name>
    <name type="common">Sea cucumber</name>
    <dbReference type="NCBI Taxonomy" id="307972"/>
    <lineage>
        <taxon>Eukaryota</taxon>
        <taxon>Metazoa</taxon>
        <taxon>Echinodermata</taxon>
        <taxon>Eleutherozoa</taxon>
        <taxon>Echinozoa</taxon>
        <taxon>Holothuroidea</taxon>
        <taxon>Aspidochirotacea</taxon>
        <taxon>Aspidochirotida</taxon>
        <taxon>Stichopodidae</taxon>
        <taxon>Apostichopus</taxon>
    </lineage>
</organism>
<dbReference type="InterPro" id="IPR052815">
    <property type="entry name" value="PDCD2-like_regulator"/>
</dbReference>
<evidence type="ECO:0000259" key="2">
    <source>
        <dbReference type="Pfam" id="PF04194"/>
    </source>
</evidence>
<evidence type="ECO:0000313" key="4">
    <source>
        <dbReference type="Proteomes" id="UP000230750"/>
    </source>
</evidence>
<dbReference type="PANTHER" id="PTHR46421">
    <property type="entry name" value="PROGRAMMED CELL DEATH PROTEIN 2-LIKE"/>
    <property type="match status" value="1"/>
</dbReference>
<sequence length="366" mass="41715">MAVSPLSVLLGVVDTECKENTSWSTNKIGGVPDWMEPGGQHHHPTCPLCKNQLYLIVQIYCPLSGSPYHRTIYVFACTEKPCQQNIRSWYVLRTQKLEEKNGTINTSAKPDVTDNVQDWTEDADDWGSSDDDDDDCETVDEEKRLQLLLEPQREAADIEEGEELTLCDSLTNLKDLSLSEPKQTSVEQKGLRSFVPHYVNVFTEPEEEQKFTADNEQRLLSEYAEREGLPAVTNWDAALSSKTAEEKESLGEVYEKTLPTHGNVTFLKFTKRLRRYPEQCLRYCWSGKPLLMSTLPTGFFLPVCQYCGATRIFEFQVMSSLISVLRSSENRAAVKVVGPMVVQSERNMPFYRKIQTMMSSDIYDKK</sequence>
<dbReference type="GO" id="GO:0006915">
    <property type="term" value="P:apoptotic process"/>
    <property type="evidence" value="ECO:0007669"/>
    <property type="project" value="TreeGrafter"/>
</dbReference>
<dbReference type="OrthoDB" id="366284at2759"/>
<dbReference type="InterPro" id="IPR007320">
    <property type="entry name" value="PDCD2_C"/>
</dbReference>
<dbReference type="PANTHER" id="PTHR46421:SF1">
    <property type="entry name" value="PROGRAMMED CELL DEATH PROTEIN 2-LIKE"/>
    <property type="match status" value="1"/>
</dbReference>
<evidence type="ECO:0000256" key="1">
    <source>
        <dbReference type="SAM" id="MobiDB-lite"/>
    </source>
</evidence>
<reference evidence="3 4" key="1">
    <citation type="journal article" date="2017" name="PLoS Biol.">
        <title>The sea cucumber genome provides insights into morphological evolution and visceral regeneration.</title>
        <authorList>
            <person name="Zhang X."/>
            <person name="Sun L."/>
            <person name="Yuan J."/>
            <person name="Sun Y."/>
            <person name="Gao Y."/>
            <person name="Zhang L."/>
            <person name="Li S."/>
            <person name="Dai H."/>
            <person name="Hamel J.F."/>
            <person name="Liu C."/>
            <person name="Yu Y."/>
            <person name="Liu S."/>
            <person name="Lin W."/>
            <person name="Guo K."/>
            <person name="Jin S."/>
            <person name="Xu P."/>
            <person name="Storey K.B."/>
            <person name="Huan P."/>
            <person name="Zhang T."/>
            <person name="Zhou Y."/>
            <person name="Zhang J."/>
            <person name="Lin C."/>
            <person name="Li X."/>
            <person name="Xing L."/>
            <person name="Huo D."/>
            <person name="Sun M."/>
            <person name="Wang L."/>
            <person name="Mercier A."/>
            <person name="Li F."/>
            <person name="Yang H."/>
            <person name="Xiang J."/>
        </authorList>
    </citation>
    <scope>NUCLEOTIDE SEQUENCE [LARGE SCALE GENOMIC DNA]</scope>
    <source>
        <strain evidence="3">Shaxun</strain>
        <tissue evidence="3">Muscle</tissue>
    </source>
</reference>
<dbReference type="AlphaFoldDB" id="A0A2G8LJT2"/>
<dbReference type="Proteomes" id="UP000230750">
    <property type="component" value="Unassembled WGS sequence"/>
</dbReference>
<dbReference type="EMBL" id="MRZV01000054">
    <property type="protein sequence ID" value="PIK60517.1"/>
    <property type="molecule type" value="Genomic_DNA"/>
</dbReference>
<dbReference type="STRING" id="307972.A0A2G8LJT2"/>
<protein>
    <submittedName>
        <fullName evidence="3">Putative programmed cell death protein 2-like</fullName>
    </submittedName>
</protein>